<evidence type="ECO:0000313" key="2">
    <source>
        <dbReference type="Proteomes" id="UP000077315"/>
    </source>
</evidence>
<dbReference type="GeneID" id="28997370"/>
<organism evidence="1 2">
    <name type="scientific">Phycomyces blakesleeanus (strain ATCC 8743b / DSM 1359 / FGSC 10004 / NBRC 33097 / NRRL 1555)</name>
    <dbReference type="NCBI Taxonomy" id="763407"/>
    <lineage>
        <taxon>Eukaryota</taxon>
        <taxon>Fungi</taxon>
        <taxon>Fungi incertae sedis</taxon>
        <taxon>Mucoromycota</taxon>
        <taxon>Mucoromycotina</taxon>
        <taxon>Mucoromycetes</taxon>
        <taxon>Mucorales</taxon>
        <taxon>Phycomycetaceae</taxon>
        <taxon>Phycomyces</taxon>
    </lineage>
</organism>
<reference evidence="2" key="1">
    <citation type="submission" date="2015-06" db="EMBL/GenBank/DDBJ databases">
        <title>Expansion of signal transduction pathways in fungi by whole-genome duplication.</title>
        <authorList>
            <consortium name="DOE Joint Genome Institute"/>
            <person name="Corrochano L.M."/>
            <person name="Kuo A."/>
            <person name="Marcet-Houben M."/>
            <person name="Polaino S."/>
            <person name="Salamov A."/>
            <person name="Villalobos J.M."/>
            <person name="Alvarez M.I."/>
            <person name="Avalos J."/>
            <person name="Benito E.P."/>
            <person name="Benoit I."/>
            <person name="Burger G."/>
            <person name="Camino L.P."/>
            <person name="Canovas D."/>
            <person name="Cerda-Olmedo E."/>
            <person name="Cheng J.-F."/>
            <person name="Dominguez A."/>
            <person name="Elias M."/>
            <person name="Eslava A.P."/>
            <person name="Glaser F."/>
            <person name="Grimwood J."/>
            <person name="Gutierrez G."/>
            <person name="Heitman J."/>
            <person name="Henrissat B."/>
            <person name="Iturriaga E.A."/>
            <person name="Lang B.F."/>
            <person name="Lavin J.L."/>
            <person name="Lee S."/>
            <person name="Li W."/>
            <person name="Lindquist E."/>
            <person name="Lopez-Garcia S."/>
            <person name="Luque E.M."/>
            <person name="Marcos A.T."/>
            <person name="Martin J."/>
            <person name="McCluskey K."/>
            <person name="Medina H.R."/>
            <person name="Miralles-Duran A."/>
            <person name="Miyazaki A."/>
            <person name="Munoz-Torres E."/>
            <person name="Oguiza J.A."/>
            <person name="Ohm R."/>
            <person name="Olmedo M."/>
            <person name="Orejas M."/>
            <person name="Ortiz-Castellanos L."/>
            <person name="Pisabarro A.G."/>
            <person name="Rodriguez-Romero J."/>
            <person name="Ruiz-Herrera J."/>
            <person name="Ruiz-Vazquez R."/>
            <person name="Sanz C."/>
            <person name="Schackwitz W."/>
            <person name="Schmutz J."/>
            <person name="Shahriari M."/>
            <person name="Shelest E."/>
            <person name="Silva-Franco F."/>
            <person name="Soanes D."/>
            <person name="Syed K."/>
            <person name="Tagua V.G."/>
            <person name="Talbot N.J."/>
            <person name="Thon M."/>
            <person name="De vries R.P."/>
            <person name="Wiebenga A."/>
            <person name="Yadav J.S."/>
            <person name="Braun E.L."/>
            <person name="Baker S."/>
            <person name="Garre V."/>
            <person name="Horwitz B."/>
            <person name="Torres-Martinez S."/>
            <person name="Idnurm A."/>
            <person name="Herrera-Estrella A."/>
            <person name="Gabaldon T."/>
            <person name="Grigoriev I.V."/>
        </authorList>
    </citation>
    <scope>NUCLEOTIDE SEQUENCE [LARGE SCALE GENOMIC DNA]</scope>
    <source>
        <strain evidence="2">NRRL 1555(-)</strain>
    </source>
</reference>
<dbReference type="InParanoid" id="A0A167LQQ3"/>
<dbReference type="EMBL" id="KV440987">
    <property type="protein sequence ID" value="OAD70918.1"/>
    <property type="molecule type" value="Genomic_DNA"/>
</dbReference>
<gene>
    <name evidence="1" type="ORF">PHYBLDRAFT_170997</name>
</gene>
<name>A0A167LQQ3_PHYB8</name>
<sequence>MFLTLKMDYIIYNVVFAKINFNVTAADALKPKSIRSSSTSISNKLSAHKPHLRFKSVKILRLNVLETISFVVSIIFKKITKKNDLNARQVFKMSIYFHAQGHKNHGACKYMLSEMLLLQKIFLKSIYKKHLNREKLNLNATAADALSDK</sequence>
<keyword evidence="2" id="KW-1185">Reference proteome</keyword>
<accession>A0A167LQQ3</accession>
<dbReference type="VEuPathDB" id="FungiDB:PHYBLDRAFT_170997"/>
<protein>
    <submittedName>
        <fullName evidence="1">Uncharacterized protein</fullName>
    </submittedName>
</protein>
<evidence type="ECO:0000313" key="1">
    <source>
        <dbReference type="EMBL" id="OAD70918.1"/>
    </source>
</evidence>
<dbReference type="RefSeq" id="XP_018288958.1">
    <property type="nucleotide sequence ID" value="XM_018436464.1"/>
</dbReference>
<dbReference type="Proteomes" id="UP000077315">
    <property type="component" value="Unassembled WGS sequence"/>
</dbReference>
<proteinExistence type="predicted"/>
<dbReference type="AlphaFoldDB" id="A0A167LQQ3"/>